<sequence>MVCGATFQLLPISPSLHVNRTSRRRALDRILSTMHRRHMWPVRPVQSAARTMEVRVNPDPVLFLGTIASVNQVIKDGPTRGIYSQELGGVLCFEMETARLMNSFPYLVMRGICDYADVHKNKRSIIPPLAPGDLNGRENSRHKRHFLIPLSRNENFVGREDILSQLLERLPPTAQPNACQRTAIEGLGGIGKTQVAIEAAYRVCEAHTDCSAFLGTGGGHDHVRECLPRNWPSARDEAEPWLFIIDNIDDTLLLAHRQLMSHLPFSRAGSMLLTTRNHQVACLEARQGLYALISPDSAKASTRYTWSILSGTLSSLGSGPLPSNGC</sequence>
<dbReference type="Gene3D" id="3.40.50.1580">
    <property type="entry name" value="Nucleoside phosphorylase domain"/>
    <property type="match status" value="1"/>
</dbReference>
<proteinExistence type="predicted"/>
<dbReference type="PANTHER" id="PTHR46082">
    <property type="entry name" value="ATP/GTP-BINDING PROTEIN-RELATED"/>
    <property type="match status" value="1"/>
</dbReference>
<dbReference type="Gene3D" id="3.40.50.300">
    <property type="entry name" value="P-loop containing nucleotide triphosphate hydrolases"/>
    <property type="match status" value="1"/>
</dbReference>
<protein>
    <submittedName>
        <fullName evidence="1">Kinesin light</fullName>
    </submittedName>
</protein>
<name>A0ABR1R3T3_9PEZI</name>
<dbReference type="SUPFAM" id="SSF53167">
    <property type="entry name" value="Purine and uridine phosphorylases"/>
    <property type="match status" value="1"/>
</dbReference>
<dbReference type="PANTHER" id="PTHR46082:SF6">
    <property type="entry name" value="AAA+ ATPASE DOMAIN-CONTAINING PROTEIN-RELATED"/>
    <property type="match status" value="1"/>
</dbReference>
<evidence type="ECO:0000313" key="2">
    <source>
        <dbReference type="Proteomes" id="UP001396898"/>
    </source>
</evidence>
<dbReference type="InterPro" id="IPR027417">
    <property type="entry name" value="P-loop_NTPase"/>
</dbReference>
<accession>A0ABR1R3T3</accession>
<dbReference type="SUPFAM" id="SSF52540">
    <property type="entry name" value="P-loop containing nucleoside triphosphate hydrolases"/>
    <property type="match status" value="1"/>
</dbReference>
<keyword evidence="2" id="KW-1185">Reference proteome</keyword>
<comment type="caution">
    <text evidence="1">The sequence shown here is derived from an EMBL/GenBank/DDBJ whole genome shotgun (WGS) entry which is preliminary data.</text>
</comment>
<dbReference type="InterPro" id="IPR035994">
    <property type="entry name" value="Nucleoside_phosphorylase_sf"/>
</dbReference>
<gene>
    <name evidence="1" type="ORF">PG991_014948</name>
</gene>
<reference evidence="1 2" key="1">
    <citation type="submission" date="2023-01" db="EMBL/GenBank/DDBJ databases">
        <title>Analysis of 21 Apiospora genomes using comparative genomics revels a genus with tremendous synthesis potential of carbohydrate active enzymes and secondary metabolites.</title>
        <authorList>
            <person name="Sorensen T."/>
        </authorList>
    </citation>
    <scope>NUCLEOTIDE SEQUENCE [LARGE SCALE GENOMIC DNA]</scope>
    <source>
        <strain evidence="1 2">CBS 20057</strain>
    </source>
</reference>
<dbReference type="InterPro" id="IPR053137">
    <property type="entry name" value="NLR-like"/>
</dbReference>
<organism evidence="1 2">
    <name type="scientific">Apiospora marii</name>
    <dbReference type="NCBI Taxonomy" id="335849"/>
    <lineage>
        <taxon>Eukaryota</taxon>
        <taxon>Fungi</taxon>
        <taxon>Dikarya</taxon>
        <taxon>Ascomycota</taxon>
        <taxon>Pezizomycotina</taxon>
        <taxon>Sordariomycetes</taxon>
        <taxon>Xylariomycetidae</taxon>
        <taxon>Amphisphaeriales</taxon>
        <taxon>Apiosporaceae</taxon>
        <taxon>Apiospora</taxon>
    </lineage>
</organism>
<dbReference type="Proteomes" id="UP001396898">
    <property type="component" value="Unassembled WGS sequence"/>
</dbReference>
<dbReference type="EMBL" id="JAQQWI010000020">
    <property type="protein sequence ID" value="KAK7998753.1"/>
    <property type="molecule type" value="Genomic_DNA"/>
</dbReference>
<evidence type="ECO:0000313" key="1">
    <source>
        <dbReference type="EMBL" id="KAK7998753.1"/>
    </source>
</evidence>